<keyword evidence="8 14" id="KW-0479">Metal-binding</keyword>
<comment type="subunit">
    <text evidence="4">Monomer.</text>
</comment>
<organism evidence="16 17">
    <name type="scientific">Kordiimonas lipolytica</name>
    <dbReference type="NCBI Taxonomy" id="1662421"/>
    <lineage>
        <taxon>Bacteria</taxon>
        <taxon>Pseudomonadati</taxon>
        <taxon>Pseudomonadota</taxon>
        <taxon>Alphaproteobacteria</taxon>
        <taxon>Kordiimonadales</taxon>
        <taxon>Kordiimonadaceae</taxon>
        <taxon>Kordiimonas</taxon>
    </lineage>
</organism>
<dbReference type="PIRSF" id="PIRSF000167">
    <property type="entry name" value="HemN"/>
    <property type="match status" value="1"/>
</dbReference>
<evidence type="ECO:0000259" key="15">
    <source>
        <dbReference type="PROSITE" id="PS51918"/>
    </source>
</evidence>
<gene>
    <name evidence="16" type="primary">hemN</name>
    <name evidence="16" type="ORF">ACFO5Q_16590</name>
</gene>
<sequence>MHDRETLQQSLLKRNKQVPRYTSYPTAPHFSEAVNGESVAAWLQELDDSCDLSLYFHVPFCRKMCWYCGCNTKATKRYSPVDQYLEYLLKEIDLAADKLSGGQTVKHIHFGGGSPSMLKPMDFERLMAAVRSRFSVAKDAEIAIELDPREVSEAKVAAYAMAGVTRASLGVQDFHEDVQVAINRRQPFHVIYDAVNLLKAYGIKSINMDLLYGLPHQTAEYLRENVDFASALGADRISLFGYAHVPWMKKHMRLIEESALPDGPARLKQFGVAKHHLERRGYVAVGLDHFVLPRDPMAKALEAGTLKRNFQGYTTDAASALIGFGASAISSLPQGYAQNTPATRSYFEALDAGRLPSAKGKALSGDDKIRRSIIEHLMCYFELDLIRFCKEHDLDIGQFDEAIEQLQGLKMEGLVTLSEGMIRIPREAQQAVRLVCAAFDTYLTISPARHAQVA</sequence>
<keyword evidence="11 14" id="KW-0411">Iron-sulfur</keyword>
<keyword evidence="17" id="KW-1185">Reference proteome</keyword>
<dbReference type="Gene3D" id="3.20.20.70">
    <property type="entry name" value="Aldolase class I"/>
    <property type="match status" value="1"/>
</dbReference>
<dbReference type="EC" id="1.3.98.3" evidence="14"/>
<evidence type="ECO:0000256" key="2">
    <source>
        <dbReference type="ARBA" id="ARBA00004785"/>
    </source>
</evidence>
<comment type="subcellular location">
    <subcellularLocation>
        <location evidence="1 14">Cytoplasm</location>
    </subcellularLocation>
</comment>
<dbReference type="InterPro" id="IPR006638">
    <property type="entry name" value="Elp3/MiaA/NifB-like_rSAM"/>
</dbReference>
<reference evidence="17" key="1">
    <citation type="journal article" date="2019" name="Int. J. Syst. Evol. Microbiol.">
        <title>The Global Catalogue of Microorganisms (GCM) 10K type strain sequencing project: providing services to taxonomists for standard genome sequencing and annotation.</title>
        <authorList>
            <consortium name="The Broad Institute Genomics Platform"/>
            <consortium name="The Broad Institute Genome Sequencing Center for Infectious Disease"/>
            <person name="Wu L."/>
            <person name="Ma J."/>
        </authorList>
    </citation>
    <scope>NUCLEOTIDE SEQUENCE [LARGE SCALE GENOMIC DNA]</scope>
    <source>
        <strain evidence="17">CGMCC 1.15304</strain>
    </source>
</reference>
<dbReference type="NCBIfam" id="TIGR00538">
    <property type="entry name" value="hemN"/>
    <property type="match status" value="1"/>
</dbReference>
<feature type="domain" description="Radical SAM core" evidence="15">
    <location>
        <begin position="46"/>
        <end position="279"/>
    </location>
</feature>
<dbReference type="SMART" id="SM00729">
    <property type="entry name" value="Elp3"/>
    <property type="match status" value="1"/>
</dbReference>
<evidence type="ECO:0000256" key="10">
    <source>
        <dbReference type="ARBA" id="ARBA00023004"/>
    </source>
</evidence>
<dbReference type="Proteomes" id="UP001595776">
    <property type="component" value="Unassembled WGS sequence"/>
</dbReference>
<comment type="cofactor">
    <cofactor evidence="14">
        <name>[4Fe-4S] cluster</name>
        <dbReference type="ChEBI" id="CHEBI:49883"/>
    </cofactor>
    <text evidence="14">Binds 1 [4Fe-4S] cluster. The cluster is coordinated with 3 cysteines and an exchangeable S-adenosyl-L-methionine.</text>
</comment>
<keyword evidence="7 14" id="KW-0949">S-adenosyl-L-methionine</keyword>
<comment type="catalytic activity">
    <reaction evidence="13 14">
        <text>coproporphyrinogen III + 2 S-adenosyl-L-methionine = protoporphyrinogen IX + 2 5'-deoxyadenosine + 2 L-methionine + 2 CO2</text>
        <dbReference type="Rhea" id="RHEA:15425"/>
        <dbReference type="ChEBI" id="CHEBI:16526"/>
        <dbReference type="ChEBI" id="CHEBI:17319"/>
        <dbReference type="ChEBI" id="CHEBI:57307"/>
        <dbReference type="ChEBI" id="CHEBI:57309"/>
        <dbReference type="ChEBI" id="CHEBI:57844"/>
        <dbReference type="ChEBI" id="CHEBI:59789"/>
        <dbReference type="EC" id="1.3.98.3"/>
    </reaction>
</comment>
<evidence type="ECO:0000256" key="3">
    <source>
        <dbReference type="ARBA" id="ARBA00005493"/>
    </source>
</evidence>
<dbReference type="InterPro" id="IPR034505">
    <property type="entry name" value="Coproporphyrinogen-III_oxidase"/>
</dbReference>
<evidence type="ECO:0000256" key="8">
    <source>
        <dbReference type="ARBA" id="ARBA00022723"/>
    </source>
</evidence>
<dbReference type="InterPro" id="IPR058240">
    <property type="entry name" value="rSAM_sf"/>
</dbReference>
<evidence type="ECO:0000256" key="12">
    <source>
        <dbReference type="ARBA" id="ARBA00023244"/>
    </source>
</evidence>
<dbReference type="PANTHER" id="PTHR13932">
    <property type="entry name" value="COPROPORPHYRINIGEN III OXIDASE"/>
    <property type="match status" value="1"/>
</dbReference>
<comment type="similarity">
    <text evidence="3 14">Belongs to the anaerobic coproporphyrinogen-III oxidase family.</text>
</comment>
<accession>A0ABV8UFC0</accession>
<dbReference type="SFLD" id="SFLDG01082">
    <property type="entry name" value="B12-binding_domain_containing"/>
    <property type="match status" value="1"/>
</dbReference>
<name>A0ABV8UFC0_9PROT</name>
<evidence type="ECO:0000256" key="4">
    <source>
        <dbReference type="ARBA" id="ARBA00011245"/>
    </source>
</evidence>
<evidence type="ECO:0000256" key="13">
    <source>
        <dbReference type="ARBA" id="ARBA00048321"/>
    </source>
</evidence>
<keyword evidence="12 14" id="KW-0627">Porphyrin biosynthesis</keyword>
<evidence type="ECO:0000256" key="9">
    <source>
        <dbReference type="ARBA" id="ARBA00023002"/>
    </source>
</evidence>
<dbReference type="SFLD" id="SFLDG01065">
    <property type="entry name" value="anaerobic_coproporphyrinogen-I"/>
    <property type="match status" value="1"/>
</dbReference>
<keyword evidence="6 14" id="KW-0963">Cytoplasm</keyword>
<dbReference type="RefSeq" id="WP_068146598.1">
    <property type="nucleotide sequence ID" value="NZ_JBHSCR010000017.1"/>
</dbReference>
<protein>
    <recommendedName>
        <fullName evidence="14">Coproporphyrinogen-III oxidase</fullName>
        <ecNumber evidence="14">1.3.98.3</ecNumber>
    </recommendedName>
</protein>
<dbReference type="SUPFAM" id="SSF102114">
    <property type="entry name" value="Radical SAM enzymes"/>
    <property type="match status" value="1"/>
</dbReference>
<evidence type="ECO:0000256" key="6">
    <source>
        <dbReference type="ARBA" id="ARBA00022490"/>
    </source>
</evidence>
<dbReference type="EMBL" id="JBHSCR010000017">
    <property type="protein sequence ID" value="MFC4349473.1"/>
    <property type="molecule type" value="Genomic_DNA"/>
</dbReference>
<evidence type="ECO:0000256" key="7">
    <source>
        <dbReference type="ARBA" id="ARBA00022691"/>
    </source>
</evidence>
<evidence type="ECO:0000313" key="17">
    <source>
        <dbReference type="Proteomes" id="UP001595776"/>
    </source>
</evidence>
<keyword evidence="10 14" id="KW-0408">Iron</keyword>
<dbReference type="SFLD" id="SFLDS00029">
    <property type="entry name" value="Radical_SAM"/>
    <property type="match status" value="1"/>
</dbReference>
<dbReference type="Pfam" id="PF04055">
    <property type="entry name" value="Radical_SAM"/>
    <property type="match status" value="1"/>
</dbReference>
<dbReference type="InterPro" id="IPR004558">
    <property type="entry name" value="Coprogen_oxidase_HemN"/>
</dbReference>
<keyword evidence="9 14" id="KW-0560">Oxidoreductase</keyword>
<dbReference type="Gene3D" id="1.10.10.920">
    <property type="match status" value="1"/>
</dbReference>
<evidence type="ECO:0000256" key="11">
    <source>
        <dbReference type="ARBA" id="ARBA00023014"/>
    </source>
</evidence>
<dbReference type="PANTHER" id="PTHR13932:SF6">
    <property type="entry name" value="OXYGEN-INDEPENDENT COPROPORPHYRINOGEN III OXIDASE"/>
    <property type="match status" value="1"/>
</dbReference>
<comment type="pathway">
    <text evidence="2 14">Porphyrin-containing compound metabolism; protoporphyrin-IX biosynthesis; protoporphyrinogen-IX from coproporphyrinogen-III (AdoMet route): step 1/1.</text>
</comment>
<dbReference type="PROSITE" id="PS51918">
    <property type="entry name" value="RADICAL_SAM"/>
    <property type="match status" value="1"/>
</dbReference>
<evidence type="ECO:0000313" key="16">
    <source>
        <dbReference type="EMBL" id="MFC4349473.1"/>
    </source>
</evidence>
<evidence type="ECO:0000256" key="14">
    <source>
        <dbReference type="PIRNR" id="PIRNR000167"/>
    </source>
</evidence>
<evidence type="ECO:0000256" key="1">
    <source>
        <dbReference type="ARBA" id="ARBA00004496"/>
    </source>
</evidence>
<evidence type="ECO:0000256" key="5">
    <source>
        <dbReference type="ARBA" id="ARBA00022485"/>
    </source>
</evidence>
<keyword evidence="5 14" id="KW-0004">4Fe-4S</keyword>
<dbReference type="GO" id="GO:0051989">
    <property type="term" value="F:coproporphyrinogen dehydrogenase activity"/>
    <property type="evidence" value="ECO:0007669"/>
    <property type="project" value="UniProtKB-EC"/>
</dbReference>
<dbReference type="InterPro" id="IPR013785">
    <property type="entry name" value="Aldolase_TIM"/>
</dbReference>
<dbReference type="InterPro" id="IPR007197">
    <property type="entry name" value="rSAM"/>
</dbReference>
<proteinExistence type="inferred from homology"/>
<comment type="caution">
    <text evidence="16">The sequence shown here is derived from an EMBL/GenBank/DDBJ whole genome shotgun (WGS) entry which is preliminary data.</text>
</comment>